<dbReference type="Proteomes" id="UP000000851">
    <property type="component" value="Chromosome"/>
</dbReference>
<feature type="transmembrane region" description="Helical" evidence="1">
    <location>
        <begin position="120"/>
        <end position="139"/>
    </location>
</feature>
<accession>C7Q6E3</accession>
<protein>
    <submittedName>
        <fullName evidence="2">Uncharacterized protein</fullName>
    </submittedName>
</protein>
<keyword evidence="1" id="KW-0812">Transmembrane</keyword>
<feature type="transmembrane region" description="Helical" evidence="1">
    <location>
        <begin position="88"/>
        <end position="108"/>
    </location>
</feature>
<evidence type="ECO:0000256" key="1">
    <source>
        <dbReference type="SAM" id="Phobius"/>
    </source>
</evidence>
<reference evidence="2 3" key="1">
    <citation type="journal article" date="2009" name="Stand. Genomic Sci.">
        <title>Complete genome sequence of Catenulispora acidiphila type strain (ID 139908).</title>
        <authorList>
            <person name="Copeland A."/>
            <person name="Lapidus A."/>
            <person name="Glavina Del Rio T."/>
            <person name="Nolan M."/>
            <person name="Lucas S."/>
            <person name="Chen F."/>
            <person name="Tice H."/>
            <person name="Cheng J.F."/>
            <person name="Bruce D."/>
            <person name="Goodwin L."/>
            <person name="Pitluck S."/>
            <person name="Mikhailova N."/>
            <person name="Pati A."/>
            <person name="Ivanova N."/>
            <person name="Mavromatis K."/>
            <person name="Chen A."/>
            <person name="Palaniappan K."/>
            <person name="Chain P."/>
            <person name="Land M."/>
            <person name="Hauser L."/>
            <person name="Chang Y.J."/>
            <person name="Jeffries C.D."/>
            <person name="Chertkov O."/>
            <person name="Brettin T."/>
            <person name="Detter J.C."/>
            <person name="Han C."/>
            <person name="Ali Z."/>
            <person name="Tindall B.J."/>
            <person name="Goker M."/>
            <person name="Bristow J."/>
            <person name="Eisen J.A."/>
            <person name="Markowitz V."/>
            <person name="Hugenholtz P."/>
            <person name="Kyrpides N.C."/>
            <person name="Klenk H.P."/>
        </authorList>
    </citation>
    <scope>NUCLEOTIDE SEQUENCE [LARGE SCALE GENOMIC DNA]</scope>
    <source>
        <strain evidence="3">DSM 44928 / JCM 14897 / NBRC 102108 / NRRL B-24433 / ID139908</strain>
    </source>
</reference>
<dbReference type="EMBL" id="CP001700">
    <property type="protein sequence ID" value="ACU72149.1"/>
    <property type="molecule type" value="Genomic_DNA"/>
</dbReference>
<dbReference type="RefSeq" id="WP_012787442.1">
    <property type="nucleotide sequence ID" value="NC_013131.1"/>
</dbReference>
<dbReference type="InParanoid" id="C7Q6E3"/>
<keyword evidence="3" id="KW-1185">Reference proteome</keyword>
<organism evidence="2 3">
    <name type="scientific">Catenulispora acidiphila (strain DSM 44928 / JCM 14897 / NBRC 102108 / NRRL B-24433 / ID139908)</name>
    <dbReference type="NCBI Taxonomy" id="479433"/>
    <lineage>
        <taxon>Bacteria</taxon>
        <taxon>Bacillati</taxon>
        <taxon>Actinomycetota</taxon>
        <taxon>Actinomycetes</taxon>
        <taxon>Catenulisporales</taxon>
        <taxon>Catenulisporaceae</taxon>
        <taxon>Catenulispora</taxon>
    </lineage>
</organism>
<dbReference type="AlphaFoldDB" id="C7Q6E3"/>
<feature type="transmembrane region" description="Helical" evidence="1">
    <location>
        <begin position="55"/>
        <end position="76"/>
    </location>
</feature>
<keyword evidence="1" id="KW-0472">Membrane</keyword>
<sequence>MIGEHYVVAIAKGELSLLRRTGLLAVVPFKAGRELRAWSRRIRPIDGERYEFSVAALRAMTVLSAILLIAAGSAIAASPHHPALWRPVIAVLFASLTFHTFLLVSLAFRVGVKQNPAWPTGHWLVLQAAALAVLVGMAVTSR</sequence>
<evidence type="ECO:0000313" key="3">
    <source>
        <dbReference type="Proteomes" id="UP000000851"/>
    </source>
</evidence>
<name>C7Q6E3_CATAD</name>
<dbReference type="STRING" id="479433.Caci_3242"/>
<keyword evidence="1" id="KW-1133">Transmembrane helix</keyword>
<evidence type="ECO:0000313" key="2">
    <source>
        <dbReference type="EMBL" id="ACU72149.1"/>
    </source>
</evidence>
<proteinExistence type="predicted"/>
<gene>
    <name evidence="2" type="ordered locus">Caci_3242</name>
</gene>
<dbReference type="KEGG" id="cai:Caci_3242"/>
<dbReference type="HOGENOM" id="CLU_1812301_0_0_11"/>